<dbReference type="STRING" id="560819.SAMN05428998_101703"/>
<proteinExistence type="predicted"/>
<keyword evidence="4" id="KW-1185">Reference proteome</keyword>
<evidence type="ECO:0000256" key="2">
    <source>
        <dbReference type="SAM" id="Phobius"/>
    </source>
</evidence>
<dbReference type="RefSeq" id="WP_085121017.1">
    <property type="nucleotide sequence ID" value="NZ_FWZX01000001.1"/>
</dbReference>
<keyword evidence="2" id="KW-0812">Transmembrane</keyword>
<feature type="region of interest" description="Disordered" evidence="1">
    <location>
        <begin position="1"/>
        <end position="29"/>
    </location>
</feature>
<feature type="compositionally biased region" description="Basic and acidic residues" evidence="1">
    <location>
        <begin position="17"/>
        <end position="28"/>
    </location>
</feature>
<keyword evidence="2" id="KW-0472">Membrane</keyword>
<accession>A0A1Y6BBF7</accession>
<keyword evidence="2" id="KW-1133">Transmembrane helix</keyword>
<evidence type="ECO:0000313" key="4">
    <source>
        <dbReference type="Proteomes" id="UP000192917"/>
    </source>
</evidence>
<protein>
    <submittedName>
        <fullName evidence="3">Uncharacterized protein</fullName>
    </submittedName>
</protein>
<dbReference type="Proteomes" id="UP000192917">
    <property type="component" value="Unassembled WGS sequence"/>
</dbReference>
<gene>
    <name evidence="3" type="ORF">SAMN05428998_101703</name>
</gene>
<evidence type="ECO:0000313" key="3">
    <source>
        <dbReference type="EMBL" id="SME94695.1"/>
    </source>
</evidence>
<name>A0A1Y6BBF7_9PROT</name>
<dbReference type="AlphaFoldDB" id="A0A1Y6BBF7"/>
<feature type="transmembrane region" description="Helical" evidence="2">
    <location>
        <begin position="39"/>
        <end position="59"/>
    </location>
</feature>
<organism evidence="3 4">
    <name type="scientific">Tistlia consotensis USBA 355</name>
    <dbReference type="NCBI Taxonomy" id="560819"/>
    <lineage>
        <taxon>Bacteria</taxon>
        <taxon>Pseudomonadati</taxon>
        <taxon>Pseudomonadota</taxon>
        <taxon>Alphaproteobacteria</taxon>
        <taxon>Rhodospirillales</taxon>
        <taxon>Rhodovibrionaceae</taxon>
        <taxon>Tistlia</taxon>
    </lineage>
</organism>
<evidence type="ECO:0000256" key="1">
    <source>
        <dbReference type="SAM" id="MobiDB-lite"/>
    </source>
</evidence>
<dbReference type="EMBL" id="FWZX01000001">
    <property type="protein sequence ID" value="SME94695.1"/>
    <property type="molecule type" value="Genomic_DNA"/>
</dbReference>
<sequence>MAASQGGKPNGGPAASPRRDPADEEAQRRAFYRAKRGKNLAVLAALVGFALLVYLVSIVRMSG</sequence>
<reference evidence="3 4" key="1">
    <citation type="submission" date="2017-04" db="EMBL/GenBank/DDBJ databases">
        <authorList>
            <person name="Afonso C.L."/>
            <person name="Miller P.J."/>
            <person name="Scott M.A."/>
            <person name="Spackman E."/>
            <person name="Goraichik I."/>
            <person name="Dimitrov K.M."/>
            <person name="Suarez D.L."/>
            <person name="Swayne D.E."/>
        </authorList>
    </citation>
    <scope>NUCLEOTIDE SEQUENCE [LARGE SCALE GENOMIC DNA]</scope>
    <source>
        <strain evidence="3 4">USBA 355</strain>
    </source>
</reference>